<dbReference type="InterPro" id="IPR049343">
    <property type="entry name" value="Transposase_29"/>
</dbReference>
<accession>A0A2S4A0U5</accession>
<gene>
    <name evidence="2" type="ORF">CVS27_03340</name>
</gene>
<dbReference type="AlphaFoldDB" id="A0A2S4A0U5"/>
<feature type="compositionally biased region" description="Polar residues" evidence="1">
    <location>
        <begin position="42"/>
        <end position="51"/>
    </location>
</feature>
<dbReference type="Proteomes" id="UP000237061">
    <property type="component" value="Unassembled WGS sequence"/>
</dbReference>
<comment type="caution">
    <text evidence="2">The sequence shown here is derived from an EMBL/GenBank/DDBJ whole genome shotgun (WGS) entry which is preliminary data.</text>
</comment>
<evidence type="ECO:0000313" key="3">
    <source>
        <dbReference type="Proteomes" id="UP000237061"/>
    </source>
</evidence>
<dbReference type="EMBL" id="PPXC01000002">
    <property type="protein sequence ID" value="POH74909.1"/>
    <property type="molecule type" value="Genomic_DNA"/>
</dbReference>
<protein>
    <submittedName>
        <fullName evidence="2">Uncharacterized protein</fullName>
    </submittedName>
</protein>
<proteinExistence type="predicted"/>
<sequence length="339" mass="36626">MTATIDRIVALRGQQHSLRSIAAAVGVSEFSVQTRPEIADEQGTQEASTLPLQGRARRTEQLTQPVLPALVPRVGERAAARAVLLECAGSVFSPAAHVHHAGLFLALPDLESSELVACAKKVYGSLPNGFYGLEPVLIDAVLRALAGEARAEGATRFDPVELRRVLGIDRAPEVKTIHRMISQLSETGKAEELNAALAKHHLNSTGSGGENLAALLYVDGNVRAYLGCKKIGKLNATLLKFPVPASEETRVTDAHGSPVFVVMAEPGASLAGELRKLLPELLQVVGDERRVLAGFDRCGWSPDLFKHMAEQGFHMLTWREGASKDVEELKRNCSWRSPR</sequence>
<name>A0A2S4A0U5_ARTGL</name>
<feature type="region of interest" description="Disordered" evidence="1">
    <location>
        <begin position="36"/>
        <end position="55"/>
    </location>
</feature>
<evidence type="ECO:0000313" key="2">
    <source>
        <dbReference type="EMBL" id="POH74909.1"/>
    </source>
</evidence>
<organism evidence="2 3">
    <name type="scientific">Arthrobacter glacialis</name>
    <dbReference type="NCBI Taxonomy" id="1664"/>
    <lineage>
        <taxon>Bacteria</taxon>
        <taxon>Bacillati</taxon>
        <taxon>Actinomycetota</taxon>
        <taxon>Actinomycetes</taxon>
        <taxon>Micrococcales</taxon>
        <taxon>Micrococcaceae</taxon>
        <taxon>Arthrobacter</taxon>
    </lineage>
</organism>
<dbReference type="Pfam" id="PF21804">
    <property type="entry name" value="Transposase_29"/>
    <property type="match status" value="1"/>
</dbReference>
<evidence type="ECO:0000256" key="1">
    <source>
        <dbReference type="SAM" id="MobiDB-lite"/>
    </source>
</evidence>
<keyword evidence="3" id="KW-1185">Reference proteome</keyword>
<reference evidence="2 3" key="1">
    <citation type="submission" date="2018-01" db="EMBL/GenBank/DDBJ databases">
        <title>Arthrobacter sp. nov., from glaciers in China.</title>
        <authorList>
            <person name="Liu Q."/>
            <person name="Xin Y.-H."/>
        </authorList>
    </citation>
    <scope>NUCLEOTIDE SEQUENCE [LARGE SCALE GENOMIC DNA]</scope>
    <source>
        <strain evidence="2 3">HLT2-12-2</strain>
    </source>
</reference>
<dbReference type="RefSeq" id="WP_103464317.1">
    <property type="nucleotide sequence ID" value="NZ_PPXC01000002.1"/>
</dbReference>